<dbReference type="EMBL" id="CDHN01000010">
    <property type="protein sequence ID" value="CEJ95244.1"/>
    <property type="molecule type" value="Genomic_DNA"/>
</dbReference>
<evidence type="ECO:0000313" key="4">
    <source>
        <dbReference type="Proteomes" id="UP000039046"/>
    </source>
</evidence>
<feature type="compositionally biased region" description="Acidic residues" evidence="2">
    <location>
        <begin position="1"/>
        <end position="12"/>
    </location>
</feature>
<keyword evidence="4" id="KW-1185">Reference proteome</keyword>
<name>A0A0A1TJH6_9HYPO</name>
<dbReference type="AlphaFoldDB" id="A0A0A1TJH6"/>
<gene>
    <name evidence="3" type="ORF">VHEMI10735</name>
</gene>
<sequence>MEDFTDDLAGELDDLRGLPRLSPDEDLNISEFFNTSPPPYNKSQVTHRTSDQLTNEPTGGREADVATLTLSNIASREQEVIYIPSSPITEAEAESAIYNSSVQDSSVEPGDLFRTEDMDIQLSPAKGPRTSSRLTQEAHKQPTEKFTYNLFDCAKRITPEKRNSVTSSLGSPSGEDDGIAMFRYESKSRKISSVPASRAQNKEPRWVITQNTDISDSDDEDAAEVSIAKSLLPLFSRVKESLDDLNEQVKQMELRLEGDVHKTVQKKRRRLN</sequence>
<feature type="region of interest" description="Disordered" evidence="2">
    <location>
        <begin position="122"/>
        <end position="141"/>
    </location>
</feature>
<feature type="compositionally biased region" description="Polar residues" evidence="2">
    <location>
        <begin position="31"/>
        <end position="57"/>
    </location>
</feature>
<feature type="coiled-coil region" evidence="1">
    <location>
        <begin position="235"/>
        <end position="262"/>
    </location>
</feature>
<keyword evidence="1" id="KW-0175">Coiled coil</keyword>
<evidence type="ECO:0000256" key="2">
    <source>
        <dbReference type="SAM" id="MobiDB-lite"/>
    </source>
</evidence>
<organism evidence="3 4">
    <name type="scientific">[Torrubiella] hemipterigena</name>
    <dbReference type="NCBI Taxonomy" id="1531966"/>
    <lineage>
        <taxon>Eukaryota</taxon>
        <taxon>Fungi</taxon>
        <taxon>Dikarya</taxon>
        <taxon>Ascomycota</taxon>
        <taxon>Pezizomycotina</taxon>
        <taxon>Sordariomycetes</taxon>
        <taxon>Hypocreomycetidae</taxon>
        <taxon>Hypocreales</taxon>
        <taxon>Clavicipitaceae</taxon>
        <taxon>Clavicipitaceae incertae sedis</taxon>
        <taxon>'Torrubiella' clade</taxon>
    </lineage>
</organism>
<evidence type="ECO:0000256" key="1">
    <source>
        <dbReference type="SAM" id="Coils"/>
    </source>
</evidence>
<accession>A0A0A1TJH6</accession>
<feature type="region of interest" description="Disordered" evidence="2">
    <location>
        <begin position="1"/>
        <end position="62"/>
    </location>
</feature>
<dbReference type="HOGENOM" id="CLU_1023729_0_0_1"/>
<evidence type="ECO:0000313" key="3">
    <source>
        <dbReference type="EMBL" id="CEJ95244.1"/>
    </source>
</evidence>
<protein>
    <submittedName>
        <fullName evidence="3">Uncharacterized protein</fullName>
    </submittedName>
</protein>
<reference evidence="3 4" key="1">
    <citation type="journal article" date="2015" name="Genome Announc.">
        <title>Draft Genome Sequence and Gene Annotation of the Entomopathogenic Fungus Verticillium hemipterigenum.</title>
        <authorList>
            <person name="Horn F."/>
            <person name="Habel A."/>
            <person name="Scharf D.H."/>
            <person name="Dworschak J."/>
            <person name="Brakhage A.A."/>
            <person name="Guthke R."/>
            <person name="Hertweck C."/>
            <person name="Linde J."/>
        </authorList>
    </citation>
    <scope>NUCLEOTIDE SEQUENCE [LARGE SCALE GENOMIC DNA]</scope>
</reference>
<dbReference type="Proteomes" id="UP000039046">
    <property type="component" value="Unassembled WGS sequence"/>
</dbReference>
<proteinExistence type="predicted"/>